<dbReference type="EnsemblMetazoa" id="XM_050657038.1">
    <property type="protein sequence ID" value="XP_050512995.1"/>
    <property type="gene ID" value="LOC114335135"/>
</dbReference>
<reference evidence="2" key="1">
    <citation type="submission" date="2025-05" db="UniProtKB">
        <authorList>
            <consortium name="EnsemblMetazoa"/>
        </authorList>
    </citation>
    <scope>IDENTIFICATION</scope>
</reference>
<dbReference type="InterPro" id="IPR014716">
    <property type="entry name" value="Fibrinogen_a/b/g_C_1"/>
</dbReference>
<feature type="domain" description="Fibrinogen C-terminal" evidence="1">
    <location>
        <begin position="41"/>
        <end position="121"/>
    </location>
</feature>
<dbReference type="SUPFAM" id="SSF56496">
    <property type="entry name" value="Fibrinogen C-terminal domain-like"/>
    <property type="match status" value="1"/>
</dbReference>
<dbReference type="Pfam" id="PF00147">
    <property type="entry name" value="Fibrinogen_C"/>
    <property type="match status" value="1"/>
</dbReference>
<name>A0ABM5KS30_DIAVI</name>
<proteinExistence type="predicted"/>
<dbReference type="GeneID" id="114335135"/>
<keyword evidence="3" id="KW-1185">Reference proteome</keyword>
<dbReference type="Proteomes" id="UP001652700">
    <property type="component" value="Unplaced"/>
</dbReference>
<dbReference type="Gene3D" id="4.10.530.10">
    <property type="entry name" value="Gamma-fibrinogen Carboxyl Terminal Fragment, domain 2"/>
    <property type="match status" value="1"/>
</dbReference>
<dbReference type="SMART" id="SM00186">
    <property type="entry name" value="FBG"/>
    <property type="match status" value="1"/>
</dbReference>
<dbReference type="Gene3D" id="3.90.215.10">
    <property type="entry name" value="Gamma Fibrinogen, chain A, domain 1"/>
    <property type="match status" value="1"/>
</dbReference>
<evidence type="ECO:0000313" key="3">
    <source>
        <dbReference type="Proteomes" id="UP001652700"/>
    </source>
</evidence>
<dbReference type="InterPro" id="IPR050373">
    <property type="entry name" value="Fibrinogen_C-term_domain"/>
</dbReference>
<dbReference type="RefSeq" id="XP_050512995.1">
    <property type="nucleotide sequence ID" value="XM_050657038.1"/>
</dbReference>
<dbReference type="InterPro" id="IPR036056">
    <property type="entry name" value="Fibrinogen-like_C"/>
</dbReference>
<protein>
    <recommendedName>
        <fullName evidence="1">Fibrinogen C-terminal domain-containing protein</fullName>
    </recommendedName>
</protein>
<evidence type="ECO:0000259" key="1">
    <source>
        <dbReference type="PROSITE" id="PS51406"/>
    </source>
</evidence>
<dbReference type="PANTHER" id="PTHR19143:SF458">
    <property type="entry name" value="FIBRINOGEN C-TERMINAL DOMAIN-CONTAINING PROTEIN-RELATED"/>
    <property type="match status" value="1"/>
</dbReference>
<dbReference type="InterPro" id="IPR002181">
    <property type="entry name" value="Fibrinogen_a/b/g_C_dom"/>
</dbReference>
<evidence type="ECO:0000313" key="2">
    <source>
        <dbReference type="EnsemblMetazoa" id="XP_050512995.1"/>
    </source>
</evidence>
<dbReference type="PROSITE" id="PS51406">
    <property type="entry name" value="FIBRINOGEN_C_2"/>
    <property type="match status" value="1"/>
</dbReference>
<sequence>MYWNEGASTLRSKCNKYYLSVQVVLVWECEMKESDAFDRNELLIELTDTDKNISYAQYSTFSIGCEKDGYPLKELTGYSGNAGDSLTSHINAKFTTLDVDQDKDPGNCAQKYGKCIFVLTK</sequence>
<organism evidence="2 3">
    <name type="scientific">Diabrotica virgifera virgifera</name>
    <name type="common">western corn rootworm</name>
    <dbReference type="NCBI Taxonomy" id="50390"/>
    <lineage>
        <taxon>Eukaryota</taxon>
        <taxon>Metazoa</taxon>
        <taxon>Ecdysozoa</taxon>
        <taxon>Arthropoda</taxon>
        <taxon>Hexapoda</taxon>
        <taxon>Insecta</taxon>
        <taxon>Pterygota</taxon>
        <taxon>Neoptera</taxon>
        <taxon>Endopterygota</taxon>
        <taxon>Coleoptera</taxon>
        <taxon>Polyphaga</taxon>
        <taxon>Cucujiformia</taxon>
        <taxon>Chrysomeloidea</taxon>
        <taxon>Chrysomelidae</taxon>
        <taxon>Galerucinae</taxon>
        <taxon>Diabroticina</taxon>
        <taxon>Diabroticites</taxon>
        <taxon>Diabrotica</taxon>
    </lineage>
</organism>
<accession>A0ABM5KS30</accession>
<dbReference type="PANTHER" id="PTHR19143">
    <property type="entry name" value="FIBRINOGEN/TENASCIN/ANGIOPOEITIN"/>
    <property type="match status" value="1"/>
</dbReference>